<dbReference type="RefSeq" id="WP_112093607.1">
    <property type="nucleotide sequence ID" value="NZ_QLOE01000003.1"/>
</dbReference>
<dbReference type="AlphaFoldDB" id="A0A328P9N6"/>
<dbReference type="EMBL" id="QLOE01000003">
    <property type="protein sequence ID" value="RAO79318.1"/>
    <property type="molecule type" value="Genomic_DNA"/>
</dbReference>
<dbReference type="PROSITE" id="PS00491">
    <property type="entry name" value="PROLINE_PEPTIDASE"/>
    <property type="match status" value="1"/>
</dbReference>
<evidence type="ECO:0000313" key="7">
    <source>
        <dbReference type="Proteomes" id="UP000249782"/>
    </source>
</evidence>
<name>A0A328P9N6_9EURY</name>
<dbReference type="InterPro" id="IPR029149">
    <property type="entry name" value="Creatin/AminoP/Spt16_N"/>
</dbReference>
<dbReference type="Pfam" id="PF01321">
    <property type="entry name" value="Creatinase_N"/>
    <property type="match status" value="1"/>
</dbReference>
<sequence length="332" mass="37689">MDKLKAAIEKIMEKDCDMAVISKNENIFYLTGFRPSARAFLILTDEPFLMVTSMDIDEAENSSIDVFEFKKSEDVKEKIGSLSPKAVIFEPSLPIGTFNKLRDSFKFVIEDIIGNLRMIKEKFEIEYIKEALRIAEESFREIEVEGVEAMIAANLEYHMKIKGSMKPAFDTIVASGIRSSNPHAKVSFNKIKTPVVIDWGATWKYYYSDTTRTIVKREVEEEMLDILLDAQREGVKTAKPGVKASYIDKVVRGVISEYGYEDNFIHSTGHGIGLEVHEPPSLSVNEDIKLEKNMIVTIEPGIYIKGKFGMRIEDMVLIKKNPKILNTLPSRI</sequence>
<dbReference type="Proteomes" id="UP000249782">
    <property type="component" value="Unassembled WGS sequence"/>
</dbReference>
<dbReference type="Gene3D" id="3.90.230.10">
    <property type="entry name" value="Creatinase/methionine aminopeptidase superfamily"/>
    <property type="match status" value="1"/>
</dbReference>
<feature type="domain" description="Creatinase N-terminal" evidence="5">
    <location>
        <begin position="4"/>
        <end position="119"/>
    </location>
</feature>
<gene>
    <name evidence="6" type="ORF">DPC56_03120</name>
</gene>
<dbReference type="PANTHER" id="PTHR46112:SF2">
    <property type="entry name" value="XAA-PRO AMINOPEPTIDASE P-RELATED"/>
    <property type="match status" value="1"/>
</dbReference>
<evidence type="ECO:0000256" key="3">
    <source>
        <dbReference type="RuleBase" id="RU000590"/>
    </source>
</evidence>
<comment type="caution">
    <text evidence="6">The sequence shown here is derived from an EMBL/GenBank/DDBJ whole genome shotgun (WGS) entry which is preliminary data.</text>
</comment>
<dbReference type="Gene3D" id="3.40.350.10">
    <property type="entry name" value="Creatinase/prolidase N-terminal domain"/>
    <property type="match status" value="1"/>
</dbReference>
<dbReference type="Pfam" id="PF00557">
    <property type="entry name" value="Peptidase_M24"/>
    <property type="match status" value="1"/>
</dbReference>
<organism evidence="6 7">
    <name type="scientific">Methanothermobacter tenebrarum</name>
    <dbReference type="NCBI Taxonomy" id="680118"/>
    <lineage>
        <taxon>Archaea</taxon>
        <taxon>Methanobacteriati</taxon>
        <taxon>Methanobacteriota</taxon>
        <taxon>Methanomada group</taxon>
        <taxon>Methanobacteria</taxon>
        <taxon>Methanobacteriales</taxon>
        <taxon>Methanobacteriaceae</taxon>
        <taxon>Methanothermobacter</taxon>
    </lineage>
</organism>
<keyword evidence="2" id="KW-0378">Hydrolase</keyword>
<dbReference type="SUPFAM" id="SSF53092">
    <property type="entry name" value="Creatinase/prolidase N-terminal domain"/>
    <property type="match status" value="1"/>
</dbReference>
<feature type="domain" description="Peptidase M24" evidence="4">
    <location>
        <begin position="126"/>
        <end position="319"/>
    </location>
</feature>
<accession>A0A328P9N6</accession>
<keyword evidence="6" id="KW-0645">Protease</keyword>
<evidence type="ECO:0000259" key="5">
    <source>
        <dbReference type="Pfam" id="PF01321"/>
    </source>
</evidence>
<dbReference type="SUPFAM" id="SSF55920">
    <property type="entry name" value="Creatinase/aminopeptidase"/>
    <property type="match status" value="1"/>
</dbReference>
<evidence type="ECO:0000259" key="4">
    <source>
        <dbReference type="Pfam" id="PF00557"/>
    </source>
</evidence>
<evidence type="ECO:0000256" key="2">
    <source>
        <dbReference type="ARBA" id="ARBA00022801"/>
    </source>
</evidence>
<dbReference type="InterPro" id="IPR000994">
    <property type="entry name" value="Pept_M24"/>
</dbReference>
<dbReference type="InterPro" id="IPR000587">
    <property type="entry name" value="Creatinase_N"/>
</dbReference>
<evidence type="ECO:0000313" key="6">
    <source>
        <dbReference type="EMBL" id="RAO79318.1"/>
    </source>
</evidence>
<keyword evidence="7" id="KW-1185">Reference proteome</keyword>
<dbReference type="GO" id="GO:0004177">
    <property type="term" value="F:aminopeptidase activity"/>
    <property type="evidence" value="ECO:0007669"/>
    <property type="project" value="UniProtKB-KW"/>
</dbReference>
<evidence type="ECO:0000256" key="1">
    <source>
        <dbReference type="ARBA" id="ARBA00022723"/>
    </source>
</evidence>
<dbReference type="PANTHER" id="PTHR46112">
    <property type="entry name" value="AMINOPEPTIDASE"/>
    <property type="match status" value="1"/>
</dbReference>
<dbReference type="OrthoDB" id="1346at2157"/>
<dbReference type="InterPro" id="IPR036005">
    <property type="entry name" value="Creatinase/aminopeptidase-like"/>
</dbReference>
<protein>
    <submittedName>
        <fullName evidence="6">Aminopeptidase P family protein</fullName>
    </submittedName>
</protein>
<dbReference type="InterPro" id="IPR050659">
    <property type="entry name" value="Peptidase_M24B"/>
</dbReference>
<comment type="similarity">
    <text evidence="3">Belongs to the peptidase M24B family.</text>
</comment>
<proteinExistence type="inferred from homology"/>
<keyword evidence="6" id="KW-0031">Aminopeptidase</keyword>
<dbReference type="GO" id="GO:0046872">
    <property type="term" value="F:metal ion binding"/>
    <property type="evidence" value="ECO:0007669"/>
    <property type="project" value="UniProtKB-KW"/>
</dbReference>
<reference evidence="6 7" key="1">
    <citation type="submission" date="2018-06" db="EMBL/GenBank/DDBJ databases">
        <title>Draft genome sequence of hyperthermophilic methanogen Methanothermobacter tenebrarum sp. MCM-B 1447.</title>
        <authorList>
            <person name="Pore S.D."/>
            <person name="Dagar S."/>
            <person name="Dhakephalkar P.K."/>
        </authorList>
    </citation>
    <scope>NUCLEOTIDE SEQUENCE [LARGE SCALE GENOMIC DNA]</scope>
    <source>
        <strain evidence="6 7">MCM B 1447</strain>
    </source>
</reference>
<dbReference type="InterPro" id="IPR001131">
    <property type="entry name" value="Peptidase_M24B_aminopep-P_CS"/>
</dbReference>
<keyword evidence="1 3" id="KW-0479">Metal-binding</keyword>